<dbReference type="AlphaFoldDB" id="A0A1G8MM89"/>
<dbReference type="EMBL" id="FNDS01000016">
    <property type="protein sequence ID" value="SDI69082.1"/>
    <property type="molecule type" value="Genomic_DNA"/>
</dbReference>
<feature type="region of interest" description="Disordered" evidence="1">
    <location>
        <begin position="108"/>
        <end position="128"/>
    </location>
</feature>
<evidence type="ECO:0000256" key="1">
    <source>
        <dbReference type="SAM" id="MobiDB-lite"/>
    </source>
</evidence>
<sequence length="128" mass="14474">MGTTGFYPVSSLRLELQSTQRELLQERETTATYVRGVEDRAHREVDRVREESMAVAAQMKAVSKHQEQLRQRLDTALAKLSEAQQLATAEAARAATLAQHLVKRLRAQRVSAKPAKLAKRPREPTDQR</sequence>
<organism evidence="2 3">
    <name type="scientific">Pseudomonas panipatensis</name>
    <dbReference type="NCBI Taxonomy" id="428992"/>
    <lineage>
        <taxon>Bacteria</taxon>
        <taxon>Pseudomonadati</taxon>
        <taxon>Pseudomonadota</taxon>
        <taxon>Gammaproteobacteria</taxon>
        <taxon>Pseudomonadales</taxon>
        <taxon>Pseudomonadaceae</taxon>
        <taxon>Pseudomonas</taxon>
    </lineage>
</organism>
<dbReference type="Proteomes" id="UP000199636">
    <property type="component" value="Unassembled WGS sequence"/>
</dbReference>
<dbReference type="STRING" id="428992.SAMN05216272_11620"/>
<gene>
    <name evidence="2" type="ORF">SAMN05216272_11620</name>
</gene>
<keyword evidence="3" id="KW-1185">Reference proteome</keyword>
<proteinExistence type="predicted"/>
<evidence type="ECO:0000313" key="2">
    <source>
        <dbReference type="EMBL" id="SDI69082.1"/>
    </source>
</evidence>
<evidence type="ECO:0000313" key="3">
    <source>
        <dbReference type="Proteomes" id="UP000199636"/>
    </source>
</evidence>
<reference evidence="3" key="1">
    <citation type="submission" date="2016-10" db="EMBL/GenBank/DDBJ databases">
        <authorList>
            <person name="Varghese N."/>
            <person name="Submissions S."/>
        </authorList>
    </citation>
    <scope>NUCLEOTIDE SEQUENCE [LARGE SCALE GENOMIC DNA]</scope>
    <source>
        <strain evidence="3">CCM 7469</strain>
    </source>
</reference>
<protein>
    <submittedName>
        <fullName evidence="2">Uncharacterized protein</fullName>
    </submittedName>
</protein>
<name>A0A1G8MM89_9PSED</name>
<dbReference type="RefSeq" id="WP_170842873.1">
    <property type="nucleotide sequence ID" value="NZ_FNDS01000016.1"/>
</dbReference>
<accession>A0A1G8MM89</accession>